<dbReference type="PROSITE" id="PS50850">
    <property type="entry name" value="MFS"/>
    <property type="match status" value="1"/>
</dbReference>
<dbReference type="GO" id="GO:0005886">
    <property type="term" value="C:plasma membrane"/>
    <property type="evidence" value="ECO:0007669"/>
    <property type="project" value="UniProtKB-SubCell"/>
</dbReference>
<proteinExistence type="predicted"/>
<dbReference type="EMBL" id="QNRH01000003">
    <property type="protein sequence ID" value="RBO95479.1"/>
    <property type="molecule type" value="Genomic_DNA"/>
</dbReference>
<sequence length="102" mass="11029">MSNPTVLVPEVQISTSVIGSRRAPIVAATIGNMFECFDIYIFGIMAGTIARLYFPAKNDAVSLLLFFGTFGVTYFARPLGEIILGNLGDKIGRKRVTSLSLP</sequence>
<keyword evidence="7 8" id="KW-0472">Membrane</keyword>
<dbReference type="AlphaFoldDB" id="A0A366E121"/>
<accession>A0A366E121</accession>
<feature type="transmembrane region" description="Helical" evidence="8">
    <location>
        <begin position="60"/>
        <end position="76"/>
    </location>
</feature>
<reference evidence="10 11" key="1">
    <citation type="submission" date="2018-06" db="EMBL/GenBank/DDBJ databases">
        <title>Genomic Encyclopedia of Type Strains, Phase IV (KMG-IV): sequencing the most valuable type-strain genomes for metagenomic binning, comparative biology and taxonomic classification.</title>
        <authorList>
            <person name="Goeker M."/>
        </authorList>
    </citation>
    <scope>NUCLEOTIDE SEQUENCE [LARGE SCALE GENOMIC DNA]</scope>
    <source>
        <strain evidence="10 11">DSM 25619</strain>
    </source>
</reference>
<comment type="caution">
    <text evidence="10">The sequence shown here is derived from an EMBL/GenBank/DDBJ whole genome shotgun (WGS) entry which is preliminary data.</text>
</comment>
<evidence type="ECO:0000256" key="5">
    <source>
        <dbReference type="ARBA" id="ARBA00022847"/>
    </source>
</evidence>
<keyword evidence="3" id="KW-1003">Cell membrane</keyword>
<evidence type="ECO:0000259" key="9">
    <source>
        <dbReference type="PROSITE" id="PS50850"/>
    </source>
</evidence>
<evidence type="ECO:0000256" key="3">
    <source>
        <dbReference type="ARBA" id="ARBA00022475"/>
    </source>
</evidence>
<dbReference type="RefSeq" id="WP_147245526.1">
    <property type="nucleotide sequence ID" value="NZ_JBHEEG010000008.1"/>
</dbReference>
<dbReference type="InterPro" id="IPR036259">
    <property type="entry name" value="MFS_trans_sf"/>
</dbReference>
<keyword evidence="6 8" id="KW-1133">Transmembrane helix</keyword>
<protein>
    <recommendedName>
        <fullName evidence="9">Major facilitator superfamily (MFS) profile domain-containing protein</fullName>
    </recommendedName>
</protein>
<feature type="domain" description="Major facilitator superfamily (MFS) profile" evidence="9">
    <location>
        <begin position="24"/>
        <end position="102"/>
    </location>
</feature>
<dbReference type="Proteomes" id="UP000252893">
    <property type="component" value="Unassembled WGS sequence"/>
</dbReference>
<dbReference type="GO" id="GO:0015293">
    <property type="term" value="F:symporter activity"/>
    <property type="evidence" value="ECO:0007669"/>
    <property type="project" value="UniProtKB-KW"/>
</dbReference>
<evidence type="ECO:0000313" key="11">
    <source>
        <dbReference type="Proteomes" id="UP000252893"/>
    </source>
</evidence>
<keyword evidence="11" id="KW-1185">Reference proteome</keyword>
<dbReference type="Gene3D" id="1.20.1250.20">
    <property type="entry name" value="MFS general substrate transporter like domains"/>
    <property type="match status" value="1"/>
</dbReference>
<dbReference type="PANTHER" id="PTHR43528:SF1">
    <property type="entry name" value="ALPHA-KETOGLUTARATE PERMEASE"/>
    <property type="match status" value="1"/>
</dbReference>
<name>A0A366E121_9HYPH</name>
<feature type="transmembrane region" description="Helical" evidence="8">
    <location>
        <begin position="37"/>
        <end position="54"/>
    </location>
</feature>
<comment type="subcellular location">
    <subcellularLocation>
        <location evidence="1">Cell membrane</location>
        <topology evidence="1">Multi-pass membrane protein</topology>
    </subcellularLocation>
</comment>
<dbReference type="InterPro" id="IPR020846">
    <property type="entry name" value="MFS_dom"/>
</dbReference>
<keyword evidence="4 8" id="KW-0812">Transmembrane</keyword>
<evidence type="ECO:0000256" key="1">
    <source>
        <dbReference type="ARBA" id="ARBA00004651"/>
    </source>
</evidence>
<keyword evidence="2" id="KW-0813">Transport</keyword>
<dbReference type="InterPro" id="IPR051084">
    <property type="entry name" value="H+-coupled_symporters"/>
</dbReference>
<evidence type="ECO:0000256" key="2">
    <source>
        <dbReference type="ARBA" id="ARBA00022448"/>
    </source>
</evidence>
<keyword evidence="5" id="KW-0769">Symport</keyword>
<evidence type="ECO:0000256" key="7">
    <source>
        <dbReference type="ARBA" id="ARBA00023136"/>
    </source>
</evidence>
<gene>
    <name evidence="10" type="ORF">DFR47_10342</name>
</gene>
<evidence type="ECO:0000256" key="4">
    <source>
        <dbReference type="ARBA" id="ARBA00022692"/>
    </source>
</evidence>
<dbReference type="OrthoDB" id="9783227at2"/>
<evidence type="ECO:0000256" key="8">
    <source>
        <dbReference type="SAM" id="Phobius"/>
    </source>
</evidence>
<dbReference type="SUPFAM" id="SSF103473">
    <property type="entry name" value="MFS general substrate transporter"/>
    <property type="match status" value="1"/>
</dbReference>
<organism evidence="10 11">
    <name type="scientific">Pseudochrobactrum asaccharolyticum</name>
    <dbReference type="NCBI Taxonomy" id="354351"/>
    <lineage>
        <taxon>Bacteria</taxon>
        <taxon>Pseudomonadati</taxon>
        <taxon>Pseudomonadota</taxon>
        <taxon>Alphaproteobacteria</taxon>
        <taxon>Hyphomicrobiales</taxon>
        <taxon>Brucellaceae</taxon>
        <taxon>Pseudochrobactrum</taxon>
    </lineage>
</organism>
<dbReference type="PANTHER" id="PTHR43528">
    <property type="entry name" value="ALPHA-KETOGLUTARATE PERMEASE"/>
    <property type="match status" value="1"/>
</dbReference>
<evidence type="ECO:0000313" key="10">
    <source>
        <dbReference type="EMBL" id="RBO95479.1"/>
    </source>
</evidence>
<evidence type="ECO:0000256" key="6">
    <source>
        <dbReference type="ARBA" id="ARBA00022989"/>
    </source>
</evidence>